<dbReference type="FunFam" id="3.30.420.10:FF:000063">
    <property type="entry name" value="Retrovirus-related Pol polyprotein from transposon 297-like Protein"/>
    <property type="match status" value="1"/>
</dbReference>
<organism evidence="4 5">
    <name type="scientific">Fundulus heteroclitus</name>
    <name type="common">Killifish</name>
    <name type="synonym">Mummichog</name>
    <dbReference type="NCBI Taxonomy" id="8078"/>
    <lineage>
        <taxon>Eukaryota</taxon>
        <taxon>Metazoa</taxon>
        <taxon>Chordata</taxon>
        <taxon>Craniata</taxon>
        <taxon>Vertebrata</taxon>
        <taxon>Euteleostomi</taxon>
        <taxon>Actinopterygii</taxon>
        <taxon>Neopterygii</taxon>
        <taxon>Teleostei</taxon>
        <taxon>Neoteleostei</taxon>
        <taxon>Acanthomorphata</taxon>
        <taxon>Ovalentaria</taxon>
        <taxon>Atherinomorphae</taxon>
        <taxon>Cyprinodontiformes</taxon>
        <taxon>Fundulidae</taxon>
        <taxon>Fundulus</taxon>
    </lineage>
</organism>
<reference evidence="4" key="2">
    <citation type="submission" date="2025-09" db="UniProtKB">
        <authorList>
            <consortium name="Ensembl"/>
        </authorList>
    </citation>
    <scope>IDENTIFICATION</scope>
</reference>
<evidence type="ECO:0000313" key="5">
    <source>
        <dbReference type="Proteomes" id="UP000265000"/>
    </source>
</evidence>
<protein>
    <recommendedName>
        <fullName evidence="1">Gypsy retrotransposon integrase-like protein 1</fullName>
    </recommendedName>
</protein>
<evidence type="ECO:0000259" key="3">
    <source>
        <dbReference type="PROSITE" id="PS50994"/>
    </source>
</evidence>
<dbReference type="Gene3D" id="3.30.420.10">
    <property type="entry name" value="Ribonuclease H-like superfamily/Ribonuclease H"/>
    <property type="match status" value="1"/>
</dbReference>
<feature type="domain" description="Integrase catalytic" evidence="3">
    <location>
        <begin position="63"/>
        <end position="170"/>
    </location>
</feature>
<dbReference type="GO" id="GO:0015074">
    <property type="term" value="P:DNA integration"/>
    <property type="evidence" value="ECO:0007669"/>
    <property type="project" value="InterPro"/>
</dbReference>
<dbReference type="Gene3D" id="1.10.340.70">
    <property type="match status" value="1"/>
</dbReference>
<dbReference type="GeneTree" id="ENSGT00490000044642"/>
<dbReference type="InterPro" id="IPR050951">
    <property type="entry name" value="Retrovirus_Pol_polyprotein"/>
</dbReference>
<dbReference type="PROSITE" id="PS50994">
    <property type="entry name" value="INTEGRASE"/>
    <property type="match status" value="1"/>
</dbReference>
<reference evidence="4" key="1">
    <citation type="submission" date="2025-08" db="UniProtKB">
        <authorList>
            <consortium name="Ensembl"/>
        </authorList>
    </citation>
    <scope>IDENTIFICATION</scope>
</reference>
<dbReference type="Pfam" id="PF17921">
    <property type="entry name" value="Integrase_H2C2"/>
    <property type="match status" value="1"/>
</dbReference>
<dbReference type="InterPro" id="IPR036397">
    <property type="entry name" value="RNaseH_sf"/>
</dbReference>
<sequence>MRDFMLQKIHEGHQGLPKCRERNNGAVWWSGIASDVKKLVTSCKHCNINRPSQGREPLISTPLPDLPWQKLAADLCEFKGRHYLIVIDYFSRWLEILDLPKTNSETVIQKLKSIFTRYGIPEELMTDNSPQFSAEQFRNFTAEYDFQHVTSSPHFPQSNGMAERAVKTAKWILKQDNPHLALLSYRSTPTEPTRQSPAKLLMGREIRTTLPVLKESLRPMWPNLETVKKNDAKAKQSYETYYNRRYSAKPLPPLSIGDKVRLKIDGEKAWTTPATVQRQEAAPRSFTLETERGDTPRPNRHHIRLINQELSSPRQMDVPQPTDQDGQREPAEQGLITASAPADTPGSPEHPTPVITRFGRTVKPNPRYAI</sequence>
<dbReference type="AlphaFoldDB" id="A0A3Q2PWE1"/>
<dbReference type="Proteomes" id="UP000265000">
    <property type="component" value="Unplaced"/>
</dbReference>
<dbReference type="InterPro" id="IPR001584">
    <property type="entry name" value="Integrase_cat-core"/>
</dbReference>
<proteinExistence type="predicted"/>
<dbReference type="Pfam" id="PF00665">
    <property type="entry name" value="rve"/>
    <property type="match status" value="1"/>
</dbReference>
<dbReference type="PANTHER" id="PTHR37984">
    <property type="entry name" value="PROTEIN CBG26694"/>
    <property type="match status" value="1"/>
</dbReference>
<dbReference type="GO" id="GO:0003676">
    <property type="term" value="F:nucleic acid binding"/>
    <property type="evidence" value="ECO:0007669"/>
    <property type="project" value="InterPro"/>
</dbReference>
<dbReference type="SUPFAM" id="SSF53098">
    <property type="entry name" value="Ribonuclease H-like"/>
    <property type="match status" value="1"/>
</dbReference>
<dbReference type="STRING" id="8078.ENSFHEP00000017589"/>
<dbReference type="InterPro" id="IPR012337">
    <property type="entry name" value="RNaseH-like_sf"/>
</dbReference>
<accession>A0A3Q2PWE1</accession>
<dbReference type="InterPro" id="IPR041588">
    <property type="entry name" value="Integrase_H2C2"/>
</dbReference>
<dbReference type="Ensembl" id="ENSFHET00000026311.1">
    <property type="protein sequence ID" value="ENSFHEP00000017589.1"/>
    <property type="gene ID" value="ENSFHEG00000019319.1"/>
</dbReference>
<name>A0A3Q2PWE1_FUNHE</name>
<keyword evidence="5" id="KW-1185">Reference proteome</keyword>
<evidence type="ECO:0000256" key="1">
    <source>
        <dbReference type="ARBA" id="ARBA00039658"/>
    </source>
</evidence>
<evidence type="ECO:0000256" key="2">
    <source>
        <dbReference type="SAM" id="MobiDB-lite"/>
    </source>
</evidence>
<feature type="region of interest" description="Disordered" evidence="2">
    <location>
        <begin position="271"/>
        <end position="370"/>
    </location>
</feature>
<dbReference type="PANTHER" id="PTHR37984:SF5">
    <property type="entry name" value="PROTEIN NYNRIN-LIKE"/>
    <property type="match status" value="1"/>
</dbReference>
<evidence type="ECO:0000313" key="4">
    <source>
        <dbReference type="Ensembl" id="ENSFHEP00000017589.1"/>
    </source>
</evidence>